<dbReference type="SUPFAM" id="SSF52540">
    <property type="entry name" value="P-loop containing nucleoside triphosphate hydrolases"/>
    <property type="match status" value="2"/>
</dbReference>
<evidence type="ECO:0000256" key="3">
    <source>
        <dbReference type="ARBA" id="ARBA00022448"/>
    </source>
</evidence>
<keyword evidence="7" id="KW-0472">Membrane</keyword>
<dbReference type="PROSITE" id="PS00211">
    <property type="entry name" value="ABC_TRANSPORTER_1"/>
    <property type="match status" value="2"/>
</dbReference>
<name>A0A251XHC9_CLAMM</name>
<comment type="caution">
    <text evidence="10">The sequence shown here is derived from an EMBL/GenBank/DDBJ whole genome shotgun (WGS) entry which is preliminary data.</text>
</comment>
<dbReference type="InterPro" id="IPR017871">
    <property type="entry name" value="ABC_transporter-like_CS"/>
</dbReference>
<dbReference type="CDD" id="cd03257">
    <property type="entry name" value="ABC_NikE_OppD_transporters"/>
    <property type="match status" value="1"/>
</dbReference>
<evidence type="ECO:0000256" key="5">
    <source>
        <dbReference type="ARBA" id="ARBA00022741"/>
    </source>
</evidence>
<dbReference type="InterPro" id="IPR027417">
    <property type="entry name" value="P-loop_NTPase"/>
</dbReference>
<comment type="subcellular location">
    <subcellularLocation>
        <location evidence="1">Cell membrane</location>
        <topology evidence="1">Peripheral membrane protein</topology>
    </subcellularLocation>
</comment>
<dbReference type="GO" id="GO:0016887">
    <property type="term" value="F:ATP hydrolysis activity"/>
    <property type="evidence" value="ECO:0007669"/>
    <property type="project" value="InterPro"/>
</dbReference>
<dbReference type="Proteomes" id="UP000195062">
    <property type="component" value="Unassembled WGS sequence"/>
</dbReference>
<dbReference type="InterPro" id="IPR003593">
    <property type="entry name" value="AAA+_ATPase"/>
</dbReference>
<evidence type="ECO:0000256" key="4">
    <source>
        <dbReference type="ARBA" id="ARBA00022475"/>
    </source>
</evidence>
<dbReference type="Gene3D" id="3.40.50.300">
    <property type="entry name" value="P-loop containing nucleotide triphosphate hydrolases"/>
    <property type="match status" value="2"/>
</dbReference>
<gene>
    <name evidence="10" type="primary">oppD_2</name>
    <name evidence="10" type="ORF">CMMCAS07_10685</name>
</gene>
<feature type="compositionally biased region" description="Low complexity" evidence="8">
    <location>
        <begin position="345"/>
        <end position="356"/>
    </location>
</feature>
<dbReference type="EMBL" id="MDHH01000002">
    <property type="protein sequence ID" value="OUE02474.1"/>
    <property type="molecule type" value="Genomic_DNA"/>
</dbReference>
<dbReference type="GO" id="GO:0005886">
    <property type="term" value="C:plasma membrane"/>
    <property type="evidence" value="ECO:0007669"/>
    <property type="project" value="UniProtKB-SubCell"/>
</dbReference>
<proteinExistence type="inferred from homology"/>
<feature type="compositionally biased region" description="Low complexity" evidence="8">
    <location>
        <begin position="286"/>
        <end position="301"/>
    </location>
</feature>
<keyword evidence="5" id="KW-0547">Nucleotide-binding</keyword>
<feature type="domain" description="ABC transporter" evidence="9">
    <location>
        <begin position="277"/>
        <end position="531"/>
    </location>
</feature>
<dbReference type="InterPro" id="IPR013563">
    <property type="entry name" value="Oligopep_ABC_C"/>
</dbReference>
<evidence type="ECO:0000259" key="9">
    <source>
        <dbReference type="PROSITE" id="PS50893"/>
    </source>
</evidence>
<dbReference type="InterPro" id="IPR003439">
    <property type="entry name" value="ABC_transporter-like_ATP-bd"/>
</dbReference>
<keyword evidence="3" id="KW-0813">Transport</keyword>
<dbReference type="Pfam" id="PF08352">
    <property type="entry name" value="oligo_HPY"/>
    <property type="match status" value="1"/>
</dbReference>
<dbReference type="GO" id="GO:0015833">
    <property type="term" value="P:peptide transport"/>
    <property type="evidence" value="ECO:0007669"/>
    <property type="project" value="InterPro"/>
</dbReference>
<dbReference type="AlphaFoldDB" id="A0A251XHC9"/>
<dbReference type="Pfam" id="PF00005">
    <property type="entry name" value="ABC_tran"/>
    <property type="match status" value="2"/>
</dbReference>
<dbReference type="InterPro" id="IPR050388">
    <property type="entry name" value="ABC_Ni/Peptide_Import"/>
</dbReference>
<sequence>MTDPTHPLLAVRDLQVDYRTAAGTRRAVDGVSFEVTAGRVTALVGESGSGKSSVAQAVVGLLARNGTIAGGGIALGGTELVGIGESRLRGIRGRRIGLVPQDPGSSLDPVATIGASVAEGLRIHGSRDRRRNRARVLDLLERVGIDDPETRARQHPHELSGGMRQRVLIAAAIALEPELIIADEPTSALDVTVQRRVLDLLDRLREETGAGLLMITHDLAVAAERADEVVVMQRGRVQETGPAARVLASPASAYTRVLLADAPSFRQVVERSPRSWIPPRRRSSRSPDSAASSGAAADPRSWPSTTSPSGCRAARRTRSWGSRAPARPRPGASSRASTGRRRARSASAASTWPASAVGAPRVPAHRAARSPEPVRVAGSAADGRGDRARAAPQLPRRRGRGRLVARREAVAEHLRLVDLPAETADRRPRELSGGQRQRVAIARALILRPELVVFDEAVSALDVTVQAQVLRLLARLQSELGLTYVFISHDLAVVRQIADTVSVLRRGGQVEGGRVDDVFHEPQHEYTQELIRAIPGRGIRGARA</sequence>
<protein>
    <submittedName>
        <fullName evidence="10">Oligopeptide transport ATP-binding protein OppD</fullName>
    </submittedName>
</protein>
<organism evidence="10 11">
    <name type="scientific">Clavibacter michiganensis subsp. michiganensis</name>
    <dbReference type="NCBI Taxonomy" id="33013"/>
    <lineage>
        <taxon>Bacteria</taxon>
        <taxon>Bacillati</taxon>
        <taxon>Actinomycetota</taxon>
        <taxon>Actinomycetes</taxon>
        <taxon>Micrococcales</taxon>
        <taxon>Microbacteriaceae</taxon>
        <taxon>Clavibacter</taxon>
    </lineage>
</organism>
<dbReference type="PANTHER" id="PTHR43297:SF2">
    <property type="entry name" value="DIPEPTIDE TRANSPORT ATP-BINDING PROTEIN DPPD"/>
    <property type="match status" value="1"/>
</dbReference>
<dbReference type="PANTHER" id="PTHR43297">
    <property type="entry name" value="OLIGOPEPTIDE TRANSPORT ATP-BINDING PROTEIN APPD"/>
    <property type="match status" value="1"/>
</dbReference>
<accession>A0A251XHC9</accession>
<keyword evidence="6 10" id="KW-0067">ATP-binding</keyword>
<evidence type="ECO:0000256" key="6">
    <source>
        <dbReference type="ARBA" id="ARBA00022840"/>
    </source>
</evidence>
<feature type="region of interest" description="Disordered" evidence="8">
    <location>
        <begin position="269"/>
        <end position="402"/>
    </location>
</feature>
<evidence type="ECO:0000256" key="7">
    <source>
        <dbReference type="ARBA" id="ARBA00023136"/>
    </source>
</evidence>
<dbReference type="PROSITE" id="PS50893">
    <property type="entry name" value="ABC_TRANSPORTER_2"/>
    <property type="match status" value="2"/>
</dbReference>
<evidence type="ECO:0000256" key="2">
    <source>
        <dbReference type="ARBA" id="ARBA00005417"/>
    </source>
</evidence>
<comment type="similarity">
    <text evidence="2">Belongs to the ABC transporter superfamily.</text>
</comment>
<dbReference type="FunFam" id="3.40.50.300:FF:000016">
    <property type="entry name" value="Oligopeptide ABC transporter ATP-binding component"/>
    <property type="match status" value="1"/>
</dbReference>
<evidence type="ECO:0000256" key="8">
    <source>
        <dbReference type="SAM" id="MobiDB-lite"/>
    </source>
</evidence>
<dbReference type="GO" id="GO:0005524">
    <property type="term" value="F:ATP binding"/>
    <property type="evidence" value="ECO:0007669"/>
    <property type="project" value="UniProtKB-KW"/>
</dbReference>
<keyword evidence="11" id="KW-1185">Reference proteome</keyword>
<evidence type="ECO:0000256" key="1">
    <source>
        <dbReference type="ARBA" id="ARBA00004202"/>
    </source>
</evidence>
<evidence type="ECO:0000313" key="11">
    <source>
        <dbReference type="Proteomes" id="UP000195062"/>
    </source>
</evidence>
<dbReference type="SMART" id="SM00382">
    <property type="entry name" value="AAA"/>
    <property type="match status" value="1"/>
</dbReference>
<evidence type="ECO:0000313" key="10">
    <source>
        <dbReference type="EMBL" id="OUE02474.1"/>
    </source>
</evidence>
<keyword evidence="4" id="KW-1003">Cell membrane</keyword>
<feature type="domain" description="ABC transporter" evidence="9">
    <location>
        <begin position="11"/>
        <end position="259"/>
    </location>
</feature>
<reference evidence="10 11" key="1">
    <citation type="submission" date="2016-08" db="EMBL/GenBank/DDBJ databases">
        <title>Genome sequence of Clavibacter michiganensis subsp. michiganensis strain CASJ007.</title>
        <authorList>
            <person name="Thapa S.P."/>
            <person name="Coaker G."/>
        </authorList>
    </citation>
    <scope>NUCLEOTIDE SEQUENCE [LARGE SCALE GENOMIC DNA]</scope>
    <source>
        <strain evidence="10">CASJ007</strain>
    </source>
</reference>